<name>A0A9X4XCH1_9FIRM</name>
<feature type="transmembrane region" description="Helical" evidence="7">
    <location>
        <begin position="722"/>
        <end position="742"/>
    </location>
</feature>
<evidence type="ECO:0000256" key="2">
    <source>
        <dbReference type="ARBA" id="ARBA00022475"/>
    </source>
</evidence>
<evidence type="ECO:0000256" key="4">
    <source>
        <dbReference type="ARBA" id="ARBA00022989"/>
    </source>
</evidence>
<dbReference type="AlphaFoldDB" id="A0A9X4XCH1"/>
<dbReference type="PANTHER" id="PTHR30287">
    <property type="entry name" value="MEMBRANE COMPONENT OF PREDICTED ABC SUPERFAMILY METABOLITE UPTAKE TRANSPORTER"/>
    <property type="match status" value="1"/>
</dbReference>
<feature type="domain" description="ABC3 transporter permease C-terminal" evidence="8">
    <location>
        <begin position="959"/>
        <end position="1075"/>
    </location>
</feature>
<evidence type="ECO:0000313" key="11">
    <source>
        <dbReference type="Proteomes" id="UP000487649"/>
    </source>
</evidence>
<feature type="domain" description="ABC3 transporter permease C-terminal" evidence="8">
    <location>
        <begin position="556"/>
        <end position="671"/>
    </location>
</feature>
<dbReference type="CDD" id="cd22265">
    <property type="entry name" value="UDM1_RNF168"/>
    <property type="match status" value="1"/>
</dbReference>
<feature type="transmembrane region" description="Helical" evidence="7">
    <location>
        <begin position="1049"/>
        <end position="1069"/>
    </location>
</feature>
<dbReference type="Gene3D" id="1.10.287.1490">
    <property type="match status" value="1"/>
</dbReference>
<feature type="transmembrane region" description="Helical" evidence="7">
    <location>
        <begin position="1008"/>
        <end position="1029"/>
    </location>
</feature>
<comment type="subcellular location">
    <subcellularLocation>
        <location evidence="1">Cell membrane</location>
        <topology evidence="1">Multi-pass membrane protein</topology>
    </subcellularLocation>
</comment>
<dbReference type="Proteomes" id="UP000487649">
    <property type="component" value="Unassembled WGS sequence"/>
</dbReference>
<keyword evidence="4 7" id="KW-1133">Transmembrane helix</keyword>
<evidence type="ECO:0000256" key="3">
    <source>
        <dbReference type="ARBA" id="ARBA00022692"/>
    </source>
</evidence>
<feature type="domain" description="MacB-like periplasmic core" evidence="9">
    <location>
        <begin position="726"/>
        <end position="913"/>
    </location>
</feature>
<feature type="transmembrane region" description="Helical" evidence="7">
    <location>
        <begin position="552"/>
        <end position="573"/>
    </location>
</feature>
<organism evidence="10 11">
    <name type="scientific">Turicibacter sanguinis</name>
    <dbReference type="NCBI Taxonomy" id="154288"/>
    <lineage>
        <taxon>Bacteria</taxon>
        <taxon>Bacillati</taxon>
        <taxon>Bacillota</taxon>
        <taxon>Erysipelotrichia</taxon>
        <taxon>Erysipelotrichales</taxon>
        <taxon>Turicibacteraceae</taxon>
        <taxon>Turicibacter</taxon>
    </lineage>
</organism>
<evidence type="ECO:0000256" key="1">
    <source>
        <dbReference type="ARBA" id="ARBA00004651"/>
    </source>
</evidence>
<evidence type="ECO:0000256" key="6">
    <source>
        <dbReference type="SAM" id="Coils"/>
    </source>
</evidence>
<dbReference type="InterPro" id="IPR038766">
    <property type="entry name" value="Membrane_comp_ABC_pdt"/>
</dbReference>
<feature type="transmembrane region" description="Helical" evidence="7">
    <location>
        <begin position="20"/>
        <end position="40"/>
    </location>
</feature>
<proteinExistence type="predicted"/>
<keyword evidence="3 7" id="KW-0812">Transmembrane</keyword>
<feature type="domain" description="MacB-like periplasmic core" evidence="9">
    <location>
        <begin position="31"/>
        <end position="239"/>
    </location>
</feature>
<evidence type="ECO:0000256" key="7">
    <source>
        <dbReference type="SAM" id="Phobius"/>
    </source>
</evidence>
<protein>
    <submittedName>
        <fullName evidence="10">FtsX-like permease family protein</fullName>
    </submittedName>
</protein>
<keyword evidence="6" id="KW-0175">Coiled coil</keyword>
<dbReference type="Pfam" id="PF12704">
    <property type="entry name" value="MacB_PCD"/>
    <property type="match status" value="2"/>
</dbReference>
<dbReference type="InterPro" id="IPR003838">
    <property type="entry name" value="ABC3_permease_C"/>
</dbReference>
<evidence type="ECO:0000256" key="5">
    <source>
        <dbReference type="ARBA" id="ARBA00023136"/>
    </source>
</evidence>
<comment type="caution">
    <text evidence="10">The sequence shown here is derived from an EMBL/GenBank/DDBJ whole genome shotgun (WGS) entry which is preliminary data.</text>
</comment>
<gene>
    <name evidence="10" type="ORF">GMA92_01225</name>
</gene>
<evidence type="ECO:0000259" key="9">
    <source>
        <dbReference type="Pfam" id="PF12704"/>
    </source>
</evidence>
<evidence type="ECO:0000313" key="10">
    <source>
        <dbReference type="EMBL" id="MTK20057.1"/>
    </source>
</evidence>
<feature type="transmembrane region" description="Helical" evidence="7">
    <location>
        <begin position="601"/>
        <end position="624"/>
    </location>
</feature>
<dbReference type="PANTHER" id="PTHR30287:SF1">
    <property type="entry name" value="INNER MEMBRANE PROTEIN"/>
    <property type="match status" value="1"/>
</dbReference>
<keyword evidence="2" id="KW-1003">Cell membrane</keyword>
<dbReference type="EMBL" id="WMQE01000002">
    <property type="protein sequence ID" value="MTK20057.1"/>
    <property type="molecule type" value="Genomic_DNA"/>
</dbReference>
<evidence type="ECO:0000259" key="8">
    <source>
        <dbReference type="Pfam" id="PF02687"/>
    </source>
</evidence>
<feature type="transmembrane region" description="Helical" evidence="7">
    <location>
        <begin position="954"/>
        <end position="974"/>
    </location>
</feature>
<feature type="coiled-coil region" evidence="6">
    <location>
        <begin position="412"/>
        <end position="520"/>
    </location>
</feature>
<feature type="transmembrane region" description="Helical" evidence="7">
    <location>
        <begin position="644"/>
        <end position="669"/>
    </location>
</feature>
<keyword evidence="5 7" id="KW-0472">Membrane</keyword>
<accession>A0A9X4XCH1</accession>
<dbReference type="Pfam" id="PF02687">
    <property type="entry name" value="FtsX"/>
    <property type="match status" value="2"/>
</dbReference>
<sequence>MVRMSKSLTKDTFRDIKKSLGRFMSILMISALGVAFFVGIKSAPLAMQKTVDQYYDDYNFMDLRLISTLGFTDQDVEAVKGLNDVSGVFPTFTQDVLTKYQDNELVIRLHALPIDNLNSNNPDYINQVKLVEGRLPEKSGEAVVEKSKYLGSIELGSKIQLQSGTDDPLSDTLKTTEYTIVGIVETPYYLSADKGTSNIGSGNISSFMMIPQSDFKSDIYTEMYVSLSNTKALDTFSDQYKDTVSHVVDEIEVLSETQTKHRYDEVMEEAQSELDKNRIEYEGQKAEALAELEDAASQIETAKQDLVNGKAQLASNKAEFESTIQSAEEQIAQGEAQLTQAEDELNRAYNDFLAQKESAQSQIAAAEAQLKSGEEQVAQLDAYKNQLQASLQNPDLTDEQRVAIEAQLAPILQSYESALQTLNAGRAELEKNKQALIDGENQILAGKRTIQASKQELAEQKAKLETEKSNAYAQFKTAEDEIEKGEAELIKAEADYENGKAEAEEQFKEAEEKLQEAQDQINDMTYPEWYVLDRDSHYSYVDYKNAASSIEAISQIFPIFFFLVAALVCLTTMTRMVDEQRLNIGTLKALGYSKVKIASKFLVYAALASMTGAILGTIIGFNVFPNVVIDAYGMMYTLPDTILVFSWPLVIIATLIAVGVTTLSAFFAVNAELKETPSILMRPKAPKEGKRILLERLPFIWNRLNFIAKVTVRNLFRYKKRFFMTVFGIAGCTALLVTGFGVKDSIRTIVDTQFGEIFKYNMTMKLNKDISLSDEKALVTELQNDPRIQGVLSIHSENGKLSDDDVTKDVNVFVPHSVADLDPFVSLRNRVTQEKVELPEYGVVLSEKVGKQLGVKVGDNVTIENADGKKAEAKVEGIVENYLFHYVYLSPTYYEELFNETPTFESILGVANDDTLELEEAVSSDYMNQAGVSGISWNSSIGSNFDNMIQNLNYVVLLMIISAGALAFVVLYNLTNVNISERMREIATIKVLGFYDKEVSAYIYRENIILTLIGTVVGLGLGILLHRYIMLTVELDNMMFGRQIAPLSFIYSAGLTILFAFVVNFAMYYKLKKIEMVESLKSVD</sequence>
<dbReference type="GO" id="GO:0005886">
    <property type="term" value="C:plasma membrane"/>
    <property type="evidence" value="ECO:0007669"/>
    <property type="project" value="UniProtKB-SubCell"/>
</dbReference>
<dbReference type="InterPro" id="IPR025857">
    <property type="entry name" value="MacB_PCD"/>
</dbReference>
<reference evidence="10 11" key="1">
    <citation type="journal article" date="2019" name="Nat. Med.">
        <title>A library of human gut bacterial isolates paired with longitudinal multiomics data enables mechanistic microbiome research.</title>
        <authorList>
            <person name="Poyet M."/>
            <person name="Groussin M."/>
            <person name="Gibbons S.M."/>
            <person name="Avila-Pacheco J."/>
            <person name="Jiang X."/>
            <person name="Kearney S.M."/>
            <person name="Perrotta A.R."/>
            <person name="Berdy B."/>
            <person name="Zhao S."/>
            <person name="Lieberman T.D."/>
            <person name="Swanson P.K."/>
            <person name="Smith M."/>
            <person name="Roesemann S."/>
            <person name="Alexander J.E."/>
            <person name="Rich S.A."/>
            <person name="Livny J."/>
            <person name="Vlamakis H."/>
            <person name="Clish C."/>
            <person name="Bullock K."/>
            <person name="Deik A."/>
            <person name="Scott J."/>
            <person name="Pierce K.A."/>
            <person name="Xavier R.J."/>
            <person name="Alm E.J."/>
        </authorList>
    </citation>
    <scope>NUCLEOTIDE SEQUENCE [LARGE SCALE GENOMIC DNA]</scope>
    <source>
        <strain evidence="10 11">BIOML-A198</strain>
    </source>
</reference>
<feature type="coiled-coil region" evidence="6">
    <location>
        <begin position="260"/>
        <end position="383"/>
    </location>
</feature>